<dbReference type="InterPro" id="IPR016024">
    <property type="entry name" value="ARM-type_fold"/>
</dbReference>
<feature type="compositionally biased region" description="Low complexity" evidence="1">
    <location>
        <begin position="2301"/>
        <end position="2312"/>
    </location>
</feature>
<dbReference type="EMBL" id="VXIV02000090">
    <property type="protein sequence ID" value="KAF6041008.1"/>
    <property type="molecule type" value="Genomic_DNA"/>
</dbReference>
<feature type="compositionally biased region" description="Low complexity" evidence="1">
    <location>
        <begin position="2585"/>
        <end position="2602"/>
    </location>
</feature>
<dbReference type="SUPFAM" id="SSF50978">
    <property type="entry name" value="WD40 repeat-like"/>
    <property type="match status" value="1"/>
</dbReference>
<dbReference type="Proteomes" id="UP000593567">
    <property type="component" value="Unassembled WGS sequence"/>
</dbReference>
<proteinExistence type="predicted"/>
<dbReference type="SUPFAM" id="SSF48371">
    <property type="entry name" value="ARM repeat"/>
    <property type="match status" value="1"/>
</dbReference>
<name>A0A7J7KS93_BUGNE</name>
<keyword evidence="4" id="KW-1185">Reference proteome</keyword>
<dbReference type="OrthoDB" id="30336at2759"/>
<evidence type="ECO:0000259" key="2">
    <source>
        <dbReference type="Pfam" id="PF19423"/>
    </source>
</evidence>
<dbReference type="InterPro" id="IPR036322">
    <property type="entry name" value="WD40_repeat_dom_sf"/>
</dbReference>
<reference evidence="3" key="1">
    <citation type="submission" date="2020-06" db="EMBL/GenBank/DDBJ databases">
        <title>Draft genome of Bugula neritina, a colonial animal packing powerful symbionts and potential medicines.</title>
        <authorList>
            <person name="Rayko M."/>
        </authorList>
    </citation>
    <scope>NUCLEOTIDE SEQUENCE [LARGE SCALE GENOMIC DNA]</scope>
    <source>
        <strain evidence="3">Kwan_BN1</strain>
    </source>
</reference>
<sequence>MRPLLSVPLLNNSTEEIEKILNFVIHRSNEFLQSTEADHEVFYSSYVALCVNFVIQTSSQVSPSLRLEPVVQFLLKYLLKKCNTVSVPDTVLGPVELTMLIQKLCSAEPVPTSTLSQWAATLREAAFPDFITQPSAKDDEASREAHQQSEEGKSADFISSLSSYAREAEFINDQDLNYKEVVLKEELSDLSTHVFVELNGPQVILDYITSLPYLQRYADCVTSLLNNADMPKVTSSDCDSFASSVHILLDHMSSICAILSMAPVYTVATEPYLSKINHITLTSLYIGSYSIFCSAVNQTAEFKDTVSELVTKAIEILTEVSSGVKHSPHVAKHIRTNIRTSAGWLIFNTLQTLSNVYGTDVSSKQESLDVKTSIWSIAAQKYAVEGLNCLLNITKDSSSGQTPQKAPATSSSARLQEAHKFCMSQFNITQQYVHLDLIKFLCSGSNLRLSAILFSTAASLISKYNSLVQYQRSTSVENEGLEKSSPAFQKGEEKATDNEPIPSNYMENLTATNVDADKSSPSSCDEDGSDTGGDMFGELFSEDPPAEGGSNSLAVAEKDEDSTPKTTKEELTTTWAEVAAFYVTFIDKHIISSHALKQYLSNELCHSRSQQALSLLAVIVKSTSEHNDDTHYHQFCTCVRKLCRHMIQKEILDKAAQENMLLMVHLFPDNLIGWPIYAHRNMLSIMMDVMIHWQSMKDWGKDQVVVVEMWRHFLDAILSECITADDNVNSIEDVNVEHCQVLLSLLYTLSDDKKQQVFIYLAKTLFAALDIPRGQLVTMVPLPVTRLCILLEYMLQYLSTPSPQLLQQVKNNVISEEVNTVSFLDEGDLESVYTSYKDDKGASSHLSPTFYALCPDYTTSSHTPSLDPLAKHLLVTEELEEELELSDLYKYCLTAMLAGSSLDKVKDKEKLTSLDRCAVHYHIKVVWRLLGLLPPPPAFLLQMTDISTLGTQVAALQALRLAPQLRDSGYVQWYKEAMKGALADAELEGLLENVTLKTKSPLYEVQITLQILQAQMASLTFASPGEVVEPANLPGFHNIIILDAVLSQTLSLVDIHYQKLKESSSDGESSDYEEAKQIEFKRAADDLQPALLLMLGSFTQFVRSSLLHRVADSSEEKAAYAKLLPLTLCIDSKAFEACPFTPNKLSKELEAWKSESFSRFPSLSKLAESSAETFATAVIHGHCATISHSASHWSTLVSLRHLQFTLIKITSDLCSWFPVTESAPELCRTLIPLLFDGSVRPSSTTQISNCLNQVIGHVKVKEEKCFHVMQSWNDAILNLPDLSKRLGAEMCPQIVQFFSAFMHSCLEDKHITGWLRSFYDKTDFADILLMTGHPGCSDILSINRILKVYTKLISLADESQDTNHCSGLLKSLNKLLTLSESKLSEWLFKIIMASPGDLEPGDTESQVDNNALLLRTIASYMVKEGSSIDKAVPKSILSSLIVVGETVLHQTQNAQGFQELLLIMSTLAQSGESVSLFSSIIGWLESCIPYLTVKEAGEESGDAKRSKYVLYTELAASLLAYITDVLTIVKEIPMEGAASKVLWRDSAASDAVDDEMEATPSESVADTSDLDNLLCTFKETQRDFKQQHWSVERRKSKGVAGSPSNLPQSPRQQTNRQSKMAATLKEQRLNLKPQLLAKSEQILKVVEKTNLLSVVNKLLIALRADYMDRYTAAMPQEANSKAQTHVEQLETLTKTCDLSDSLMLAHMSSAENTFENVKPSYSGDQGTTIKQLISSHMIRRRIVCKVTVAGGKESMLAVACDKGKITMLQISSLFKSGMEKPTKLALTRCKASVVPFTILSMSVNPLDDSVVAVCGLKECHVLTLNETGTASKSTILHPSLDTGNFIVKAEWIPGKNSWLAVVTADFIKIYCLQLDAISPQYYYLLPSGKVRDVTFCVDPESGLAALLVMSSSGHVYTQYLDEDSKAVHGPFYITSSMDISHPLITKSGRVILGGGCSIYYSHSLKLLMVSFTQGHTYCCSLNFSSLAASNVTKVTFSGGKANSTQPMVQWSESYAHPGLVFCITQSTNTPLALYITSQKITVQEIKPSMLLKNSNNKATKVLDYVALKCHPSPSLLQTYMMLICEDGSLKILKANDDLVSLWIQPSLNPSSPFSFLKLNKSSRNKTSSGKVLTSTPQMCVDFFESCTHTNDVEYGGNDILQVYHRNLIKQRFAANNQYIACTKTDSFKMEIMNTSPSHVIAGIRIQVGGHLISRLPSYIEVFGERRAVNADRQRWLDFPFTREESILANTKIVITVGSSTHSDHVTFIDSIRVYSKSKDAFGWSEQEAAQLISQTNQLTASPKSVVSSSPPSADEQLDSEEGSDSETGAEVRSPLPTTSLDKLVADAFTVLTLYFLNSSTTTLPSQALVEKDTQAIEDLAGQLYVLLPPSCVEESLNMFLQALQVSKKSVHEQTDSLRVECIAKWMHLDSAQLNPCTYQLILDWIQQLGHYRQENFKLLSAAFTHDGNAEVQFLELLAEKFNHLYSQIPYHRMLAPICFSGLQNVKATVFALVDVLFLFVNENKDLLPNVVTLCLQLLFHKDMAVRFACKQAMIRILKPQSKAKKLIEKEIDEDSAASKKGTAKQPQTPQTPQTPRREVVAQAPPQAVPAVHHVPMDMAAEMLPPQHLGLHEWLGQDLEFAIALSLQDQVSFQCVSCMGFRF</sequence>
<feature type="region of interest" description="Disordered" evidence="1">
    <location>
        <begin position="2300"/>
        <end position="2334"/>
    </location>
</feature>
<protein>
    <submittedName>
        <fullName evidence="3">Ubr4</fullName>
    </submittedName>
</protein>
<evidence type="ECO:0000313" key="4">
    <source>
        <dbReference type="Proteomes" id="UP000593567"/>
    </source>
</evidence>
<gene>
    <name evidence="3" type="ORF">EB796_000725</name>
</gene>
<accession>A0A7J7KS93</accession>
<feature type="compositionally biased region" description="Polar residues" evidence="1">
    <location>
        <begin position="505"/>
        <end position="523"/>
    </location>
</feature>
<feature type="region of interest" description="Disordered" evidence="1">
    <location>
        <begin position="1586"/>
        <end position="1621"/>
    </location>
</feature>
<feature type="region of interest" description="Disordered" evidence="1">
    <location>
        <begin position="2573"/>
        <end position="2602"/>
    </location>
</feature>
<dbReference type="PANTHER" id="PTHR21725">
    <property type="entry name" value="E3 UBIQUITIN-PROTEIN LIGASE UBR4"/>
    <property type="match status" value="1"/>
</dbReference>
<dbReference type="InterPro" id="IPR045841">
    <property type="entry name" value="E3_UBR4_N"/>
</dbReference>
<organism evidence="3 4">
    <name type="scientific">Bugula neritina</name>
    <name type="common">Brown bryozoan</name>
    <name type="synonym">Sertularia neritina</name>
    <dbReference type="NCBI Taxonomy" id="10212"/>
    <lineage>
        <taxon>Eukaryota</taxon>
        <taxon>Metazoa</taxon>
        <taxon>Spiralia</taxon>
        <taxon>Lophotrochozoa</taxon>
        <taxon>Bryozoa</taxon>
        <taxon>Gymnolaemata</taxon>
        <taxon>Cheilostomatida</taxon>
        <taxon>Flustrina</taxon>
        <taxon>Buguloidea</taxon>
        <taxon>Bugulidae</taxon>
        <taxon>Bugula</taxon>
    </lineage>
</organism>
<feature type="compositionally biased region" description="Acidic residues" evidence="1">
    <location>
        <begin position="2315"/>
        <end position="2324"/>
    </location>
</feature>
<feature type="domain" description="E3 ubiquitin-protein ligase UBR4 N-terminal" evidence="2">
    <location>
        <begin position="39"/>
        <end position="373"/>
    </location>
</feature>
<comment type="caution">
    <text evidence="3">The sequence shown here is derived from an EMBL/GenBank/DDBJ whole genome shotgun (WGS) entry which is preliminary data.</text>
</comment>
<evidence type="ECO:0000256" key="1">
    <source>
        <dbReference type="SAM" id="MobiDB-lite"/>
    </source>
</evidence>
<evidence type="ECO:0000313" key="3">
    <source>
        <dbReference type="EMBL" id="KAF6041008.1"/>
    </source>
</evidence>
<dbReference type="Pfam" id="PF19423">
    <property type="entry name" value="E3_UBR4_N"/>
    <property type="match status" value="2"/>
</dbReference>
<feature type="compositionally biased region" description="Polar residues" evidence="1">
    <location>
        <begin position="1602"/>
        <end position="1620"/>
    </location>
</feature>
<feature type="domain" description="E3 ubiquitin-protein ligase UBR4 N-terminal" evidence="2">
    <location>
        <begin position="576"/>
        <end position="1558"/>
    </location>
</feature>
<dbReference type="PANTHER" id="PTHR21725:SF1">
    <property type="entry name" value="E3 UBIQUITIN-PROTEIN LIGASE UBR4"/>
    <property type="match status" value="1"/>
</dbReference>
<feature type="region of interest" description="Disordered" evidence="1">
    <location>
        <begin position="476"/>
        <end position="569"/>
    </location>
</feature>
<dbReference type="InterPro" id="IPR045189">
    <property type="entry name" value="UBR4-like"/>
</dbReference>